<reference evidence="9 10" key="1">
    <citation type="journal article" date="2017" name="Environ. Microbiol.">
        <title>Decay of the glycolytic pathway and adaptation to intranuclear parasitism within Enterocytozoonidae microsporidia.</title>
        <authorList>
            <person name="Wiredu Boakye D."/>
            <person name="Jaroenlak P."/>
            <person name="Prachumwat A."/>
            <person name="Williams T.A."/>
            <person name="Bateman K.S."/>
            <person name="Itsathitphaisarn O."/>
            <person name="Sritunyalucksana K."/>
            <person name="Paszkiewicz K.H."/>
            <person name="Moore K.A."/>
            <person name="Stentiford G.D."/>
            <person name="Williams B.A."/>
        </authorList>
    </citation>
    <scope>NUCLEOTIDE SEQUENCE [LARGE SCALE GENOMIC DNA]</scope>
    <source>
        <strain evidence="9 10">TH1</strain>
    </source>
</reference>
<dbReference type="InterPro" id="IPR036443">
    <property type="entry name" value="Znf_RanBP2_sf"/>
</dbReference>
<evidence type="ECO:0000256" key="7">
    <source>
        <dbReference type="PROSITE-ProRule" id="PRU00322"/>
    </source>
</evidence>
<organism evidence="9 10">
    <name type="scientific">Ecytonucleospora hepatopenaei</name>
    <dbReference type="NCBI Taxonomy" id="646526"/>
    <lineage>
        <taxon>Eukaryota</taxon>
        <taxon>Fungi</taxon>
        <taxon>Fungi incertae sedis</taxon>
        <taxon>Microsporidia</taxon>
        <taxon>Enterocytozoonidae</taxon>
        <taxon>Ecytonucleospora</taxon>
    </lineage>
</organism>
<dbReference type="InterPro" id="IPR001876">
    <property type="entry name" value="Znf_RanBP2"/>
</dbReference>
<dbReference type="STRING" id="646526.A0A1W0E468"/>
<accession>A0A1W0E468</accession>
<keyword evidence="5 7" id="KW-0863">Zinc-finger</keyword>
<dbReference type="GO" id="GO:0048471">
    <property type="term" value="C:perinuclear region of cytoplasm"/>
    <property type="evidence" value="ECO:0007669"/>
    <property type="project" value="UniProtKB-SubCell"/>
</dbReference>
<dbReference type="PANTHER" id="PTHR12710:SF0">
    <property type="entry name" value="NUCLEAR PROTEIN LOCALIZATION PROTEIN 4 HOMOLOG"/>
    <property type="match status" value="1"/>
</dbReference>
<dbReference type="EMBL" id="MNPJ01000023">
    <property type="protein sequence ID" value="OQS54021.1"/>
    <property type="molecule type" value="Genomic_DNA"/>
</dbReference>
<dbReference type="InterPro" id="IPR007717">
    <property type="entry name" value="NPL4_C"/>
</dbReference>
<keyword evidence="6" id="KW-0862">Zinc</keyword>
<dbReference type="PROSITE" id="PS01358">
    <property type="entry name" value="ZF_RANBP2_1"/>
    <property type="match status" value="1"/>
</dbReference>
<dbReference type="OrthoDB" id="10251089at2759"/>
<dbReference type="GO" id="GO:0031965">
    <property type="term" value="C:nuclear membrane"/>
    <property type="evidence" value="ECO:0007669"/>
    <property type="project" value="UniProtKB-SubCell"/>
</dbReference>
<dbReference type="GO" id="GO:0006511">
    <property type="term" value="P:ubiquitin-dependent protein catabolic process"/>
    <property type="evidence" value="ECO:0007669"/>
    <property type="project" value="InterPro"/>
</dbReference>
<sequence>MTTVFVYGPWGRLPLGAEGYDDLFEKVKKHLKVENCIFYTDKQRTIEFKKEDQMKQGMNLYVVTDKIEKKEVTANLCQHPADKKCINCVQKEIFATEDNKKKEKYITFDTYKQMLEQKGEKMPDFDYIKKICKDHPANVTCIKCLDKAITLMPQIYRHVDYVEFESPFYVENMVNEWRGKQKQQFGLLLGKYKQVDEKERAVVSTIFIPKQTSFPDGIHIEELENPPFTGLEILGAIYTDLFLKEGKQTSYKISNDIFLSAFELEFFYKIILELSKNKKEFKINKEKFVFMCLTPDSEMQITNNCFLPTKQFYAVMDGNLLGLSTDCSTFVNTSKRELLYMYRNEYNLDVSTKADPFVPVEYFFVTCEAGYAKKESKDILFKNTDLKQILISLEKLSGYFEGEYHDFEKYQNFYLLLSIKQFYENSQELFNCVIEKDIEKFYTICNSSDFIKFIEKLEKHKIEKWNCVACTFLNDAILTQCDMCGTPKG</sequence>
<dbReference type="GO" id="GO:0031625">
    <property type="term" value="F:ubiquitin protein ligase binding"/>
    <property type="evidence" value="ECO:0007669"/>
    <property type="project" value="TreeGrafter"/>
</dbReference>
<comment type="caution">
    <text evidence="9">The sequence shown here is derived from an EMBL/GenBank/DDBJ whole genome shotgun (WGS) entry which is preliminary data.</text>
</comment>
<dbReference type="Pfam" id="PF05021">
    <property type="entry name" value="NPL4"/>
    <property type="match status" value="1"/>
</dbReference>
<keyword evidence="10" id="KW-1185">Reference proteome</keyword>
<dbReference type="InterPro" id="IPR007716">
    <property type="entry name" value="NPL4_Zn-bd_put"/>
</dbReference>
<dbReference type="AlphaFoldDB" id="A0A1W0E468"/>
<dbReference type="GO" id="GO:0008270">
    <property type="term" value="F:zinc ion binding"/>
    <property type="evidence" value="ECO:0007669"/>
    <property type="project" value="UniProtKB-KW"/>
</dbReference>
<evidence type="ECO:0000313" key="10">
    <source>
        <dbReference type="Proteomes" id="UP000192758"/>
    </source>
</evidence>
<comment type="subcellular location">
    <subcellularLocation>
        <location evidence="2">Cytoplasm</location>
        <location evidence="2">Perinuclear region</location>
    </subcellularLocation>
    <subcellularLocation>
        <location evidence="1">Nucleus membrane</location>
        <topology evidence="1">Peripheral membrane protein</topology>
        <orientation evidence="1">Cytoplasmic side</orientation>
    </subcellularLocation>
</comment>
<dbReference type="PANTHER" id="PTHR12710">
    <property type="entry name" value="NUCLEAR PROTEIN LOCALIZATION 4"/>
    <property type="match status" value="1"/>
</dbReference>
<evidence type="ECO:0000256" key="4">
    <source>
        <dbReference type="ARBA" id="ARBA00022723"/>
    </source>
</evidence>
<dbReference type="Gene3D" id="4.10.1060.10">
    <property type="entry name" value="Zinc finger, RanBP2-type"/>
    <property type="match status" value="1"/>
</dbReference>
<evidence type="ECO:0000256" key="5">
    <source>
        <dbReference type="ARBA" id="ARBA00022771"/>
    </source>
</evidence>
<evidence type="ECO:0000259" key="8">
    <source>
        <dbReference type="PROSITE" id="PS50199"/>
    </source>
</evidence>
<evidence type="ECO:0000256" key="1">
    <source>
        <dbReference type="ARBA" id="ARBA00004335"/>
    </source>
</evidence>
<evidence type="ECO:0000256" key="2">
    <source>
        <dbReference type="ARBA" id="ARBA00004556"/>
    </source>
</evidence>
<protein>
    <recommendedName>
        <fullName evidence="3">Nuclear protein localization protein 4</fullName>
    </recommendedName>
</protein>
<dbReference type="SMART" id="SM00547">
    <property type="entry name" value="ZnF_RBZ"/>
    <property type="match status" value="1"/>
</dbReference>
<dbReference type="GO" id="GO:0043130">
    <property type="term" value="F:ubiquitin binding"/>
    <property type="evidence" value="ECO:0007669"/>
    <property type="project" value="TreeGrafter"/>
</dbReference>
<evidence type="ECO:0000256" key="3">
    <source>
        <dbReference type="ARBA" id="ARBA00019709"/>
    </source>
</evidence>
<dbReference type="PROSITE" id="PS50199">
    <property type="entry name" value="ZF_RANBP2_2"/>
    <property type="match status" value="1"/>
</dbReference>
<keyword evidence="4" id="KW-0479">Metal-binding</keyword>
<evidence type="ECO:0000313" key="9">
    <source>
        <dbReference type="EMBL" id="OQS54021.1"/>
    </source>
</evidence>
<gene>
    <name evidence="9" type="primary">NPL4</name>
    <name evidence="9" type="ORF">EHP00_498</name>
</gene>
<dbReference type="InterPro" id="IPR016563">
    <property type="entry name" value="Npl4"/>
</dbReference>
<dbReference type="Proteomes" id="UP000192758">
    <property type="component" value="Unassembled WGS sequence"/>
</dbReference>
<proteinExistence type="predicted"/>
<dbReference type="SUPFAM" id="SSF90209">
    <property type="entry name" value="Ran binding protein zinc finger-like"/>
    <property type="match status" value="1"/>
</dbReference>
<evidence type="ECO:0000256" key="6">
    <source>
        <dbReference type="ARBA" id="ARBA00022833"/>
    </source>
</evidence>
<feature type="domain" description="RanBP2-type" evidence="8">
    <location>
        <begin position="461"/>
        <end position="489"/>
    </location>
</feature>
<dbReference type="VEuPathDB" id="MicrosporidiaDB:EHP00_498"/>
<name>A0A1W0E468_9MICR</name>
<dbReference type="Pfam" id="PF05020">
    <property type="entry name" value="zf-NPL4"/>
    <property type="match status" value="1"/>
</dbReference>